<keyword evidence="1" id="KW-0732">Signal</keyword>
<protein>
    <recommendedName>
        <fullName evidence="3">Secreted protein</fullName>
    </recommendedName>
</protein>
<proteinExistence type="predicted"/>
<feature type="chain" id="PRO_5020879156" description="Secreted protein" evidence="1">
    <location>
        <begin position="26"/>
        <end position="94"/>
    </location>
</feature>
<evidence type="ECO:0000313" key="2">
    <source>
        <dbReference type="EMBL" id="TBU34239.1"/>
    </source>
</evidence>
<accession>A0A4Q9N1A5</accession>
<dbReference type="Proteomes" id="UP000292957">
    <property type="component" value="Unassembled WGS sequence"/>
</dbReference>
<evidence type="ECO:0000256" key="1">
    <source>
        <dbReference type="SAM" id="SignalP"/>
    </source>
</evidence>
<name>A0A4Q9N1A5_9APHY</name>
<organism evidence="2">
    <name type="scientific">Dichomitus squalens</name>
    <dbReference type="NCBI Taxonomy" id="114155"/>
    <lineage>
        <taxon>Eukaryota</taxon>
        <taxon>Fungi</taxon>
        <taxon>Dikarya</taxon>
        <taxon>Basidiomycota</taxon>
        <taxon>Agaricomycotina</taxon>
        <taxon>Agaricomycetes</taxon>
        <taxon>Polyporales</taxon>
        <taxon>Polyporaceae</taxon>
        <taxon>Dichomitus</taxon>
    </lineage>
</organism>
<dbReference type="EMBL" id="ML143389">
    <property type="protein sequence ID" value="TBU34239.1"/>
    <property type="molecule type" value="Genomic_DNA"/>
</dbReference>
<evidence type="ECO:0008006" key="3">
    <source>
        <dbReference type="Google" id="ProtNLM"/>
    </source>
</evidence>
<dbReference type="AlphaFoldDB" id="A0A4Q9N1A5"/>
<sequence length="94" mass="10272">MLSNIYTWGHFVCLVGLKLALVVLASTLHEGVAVPRSLTAGVPHYTPVSPRGVSSPPCLHAIPIPHQVLDYLIHLSWYIFHTDFIALGAHAIPR</sequence>
<reference evidence="2" key="1">
    <citation type="submission" date="2019-01" db="EMBL/GenBank/DDBJ databases">
        <title>Draft genome sequences of three monokaryotic isolates of the white-rot basidiomycete fungus Dichomitus squalens.</title>
        <authorList>
            <consortium name="DOE Joint Genome Institute"/>
            <person name="Lopez S.C."/>
            <person name="Andreopoulos B."/>
            <person name="Pangilinan J."/>
            <person name="Lipzen A."/>
            <person name="Riley R."/>
            <person name="Ahrendt S."/>
            <person name="Ng V."/>
            <person name="Barry K."/>
            <person name="Daum C."/>
            <person name="Grigoriev I.V."/>
            <person name="Hilden K.S."/>
            <person name="Makela M.R."/>
            <person name="de Vries R.P."/>
        </authorList>
    </citation>
    <scope>NUCLEOTIDE SEQUENCE [LARGE SCALE GENOMIC DNA]</scope>
    <source>
        <strain evidence="2">OM18370.1</strain>
    </source>
</reference>
<feature type="signal peptide" evidence="1">
    <location>
        <begin position="1"/>
        <end position="25"/>
    </location>
</feature>
<gene>
    <name evidence="2" type="ORF">BD311DRAFT_747387</name>
</gene>